<evidence type="ECO:0000256" key="2">
    <source>
        <dbReference type="ARBA" id="ARBA00022840"/>
    </source>
</evidence>
<keyword evidence="1" id="KW-0547">Nucleotide-binding</keyword>
<protein>
    <recommendedName>
        <fullName evidence="3">Guanylate cyclase domain-containing protein</fullName>
    </recommendedName>
</protein>
<dbReference type="Proteomes" id="UP000030377">
    <property type="component" value="Unassembled WGS sequence"/>
</dbReference>
<dbReference type="PROSITE" id="PS50125">
    <property type="entry name" value="GUANYLATE_CYCLASE_2"/>
    <property type="match status" value="1"/>
</dbReference>
<dbReference type="Gene3D" id="3.40.50.300">
    <property type="entry name" value="P-loop containing nucleotide triphosphate hydrolases"/>
    <property type="match status" value="1"/>
</dbReference>
<dbReference type="SUPFAM" id="SSF48452">
    <property type="entry name" value="TPR-like"/>
    <property type="match status" value="2"/>
</dbReference>
<dbReference type="InterPro" id="IPR027417">
    <property type="entry name" value="P-loop_NTPase"/>
</dbReference>
<name>A0A0A3XSS2_BRAJP</name>
<reference evidence="4 5" key="1">
    <citation type="submission" date="2014-09" db="EMBL/GenBank/DDBJ databases">
        <title>Draft genome of Bradyrhizobium japonicum Is-34.</title>
        <authorList>
            <person name="Tsurumaru H."/>
            <person name="Yamakawa T."/>
            <person name="Hashimoto S."/>
            <person name="Okizaki K."/>
            <person name="Kanesaki Y."/>
            <person name="Yoshikawa H."/>
            <person name="Yajima S."/>
        </authorList>
    </citation>
    <scope>NUCLEOTIDE SEQUENCE [LARGE SCALE GENOMIC DNA]</scope>
    <source>
        <strain evidence="4 5">Is-34</strain>
    </source>
</reference>
<feature type="domain" description="Guanylate cyclase" evidence="3">
    <location>
        <begin position="55"/>
        <end position="182"/>
    </location>
</feature>
<dbReference type="GO" id="GO:0005524">
    <property type="term" value="F:ATP binding"/>
    <property type="evidence" value="ECO:0007669"/>
    <property type="project" value="UniProtKB-KW"/>
</dbReference>
<dbReference type="GO" id="GO:0035556">
    <property type="term" value="P:intracellular signal transduction"/>
    <property type="evidence" value="ECO:0007669"/>
    <property type="project" value="InterPro"/>
</dbReference>
<dbReference type="GO" id="GO:0005737">
    <property type="term" value="C:cytoplasm"/>
    <property type="evidence" value="ECO:0007669"/>
    <property type="project" value="TreeGrafter"/>
</dbReference>
<organism evidence="4 5">
    <name type="scientific">Bradyrhizobium japonicum</name>
    <dbReference type="NCBI Taxonomy" id="375"/>
    <lineage>
        <taxon>Bacteria</taxon>
        <taxon>Pseudomonadati</taxon>
        <taxon>Pseudomonadota</taxon>
        <taxon>Alphaproteobacteria</taxon>
        <taxon>Hyphomicrobiales</taxon>
        <taxon>Nitrobacteraceae</taxon>
        <taxon>Bradyrhizobium</taxon>
    </lineage>
</organism>
<evidence type="ECO:0000313" key="5">
    <source>
        <dbReference type="Proteomes" id="UP000030377"/>
    </source>
</evidence>
<dbReference type="CDD" id="cd07302">
    <property type="entry name" value="CHD"/>
    <property type="match status" value="1"/>
</dbReference>
<evidence type="ECO:0000313" key="4">
    <source>
        <dbReference type="EMBL" id="KGT76344.1"/>
    </source>
</evidence>
<dbReference type="Pfam" id="PF13191">
    <property type="entry name" value="AAA_16"/>
    <property type="match status" value="1"/>
</dbReference>
<dbReference type="Gene3D" id="3.30.70.1230">
    <property type="entry name" value="Nucleotide cyclase"/>
    <property type="match status" value="1"/>
</dbReference>
<dbReference type="InterPro" id="IPR029787">
    <property type="entry name" value="Nucleotide_cyclase"/>
</dbReference>
<dbReference type="PANTHER" id="PTHR16305:SF28">
    <property type="entry name" value="GUANYLATE CYCLASE DOMAIN-CONTAINING PROTEIN"/>
    <property type="match status" value="1"/>
</dbReference>
<dbReference type="SUPFAM" id="SSF52540">
    <property type="entry name" value="P-loop containing nucleoside triphosphate hydrolases"/>
    <property type="match status" value="1"/>
</dbReference>
<dbReference type="Pfam" id="PF00211">
    <property type="entry name" value="Guanylate_cyc"/>
    <property type="match status" value="1"/>
</dbReference>
<dbReference type="GO" id="GO:0004016">
    <property type="term" value="F:adenylate cyclase activity"/>
    <property type="evidence" value="ECO:0007669"/>
    <property type="project" value="UniProtKB-ARBA"/>
</dbReference>
<dbReference type="InterPro" id="IPR011990">
    <property type="entry name" value="TPR-like_helical_dom_sf"/>
</dbReference>
<dbReference type="AlphaFoldDB" id="A0A0A3XSS2"/>
<proteinExistence type="predicted"/>
<dbReference type="SUPFAM" id="SSF55073">
    <property type="entry name" value="Nucleotide cyclase"/>
    <property type="match status" value="1"/>
</dbReference>
<evidence type="ECO:0000259" key="3">
    <source>
        <dbReference type="PROSITE" id="PS50125"/>
    </source>
</evidence>
<dbReference type="EMBL" id="JRPN01000020">
    <property type="protein sequence ID" value="KGT76344.1"/>
    <property type="molecule type" value="Genomic_DNA"/>
</dbReference>
<sequence>MRDGECPDIAAQGRVSRIAQGLSFVLPLPFEAGLSTRGARMSVGGANIADRNIITVLAVDMVGSTRHIAACDPDEAQAFLDQWLDHIRSSVERLGGQIVHYAGDGGIAIFGWPTAYEDHADRACIAAWDIQSHSQSTGPRGDPVNFRVGLHSGLVGLRIGGKNAIARFDVAGATVHVAAKLQQEAAAGEIRVSAETAKLCRSPLGLTAHKTTSGIADRVIEAYTLNARPDDVDHNEIASRYQNPIVNRVDELAALRELLPRPGAKSCSVTLLGEPGIGKSRLATAVMTEALTSDVRCCVFYGGVQKRATAFAAARTLVGDMLAANSSSSDEHIREALAALHVEAGDRRKLEALFIAGKASSRQRLTDNTQTQIARALVNAFLALALDRPTLLLIEDLQWIDPESRHFLKLLARATTPQPLCILLTGRPESSDQSMEIADSLIHLQPLSRACMEALGRQLWPKTRSSTVFARAIDRADGVPFVLEEFLRSADATNATSEHSLPQSVESVIHARLQRLSPKMKVFVQTLSLLGAEVEIQLATTVLGVDVGELLTALFELARFAFVHPLAGNSVRFRHQIIAEACANTIPRGRRLEIHQAAVQAIIRRYPNLNGRYEQLAFHAEEAGDADAALGYLWEAAVEARRNAAASSLSLIYDRALKLIERLGEAAEEKYVDFGRMSFASMLQLGEFKKVNMHLPRTLELARRQGRIAHVCSIQSQLGMVYWFEGRYEEALQITSEGLRTARALESTALVFSNQTIMANVLYSMGHVERAIAAMDELNEMLTGELETARLGTPAGPKCTVLAFRSWFMNATGQYAEALGFALRALEIAVREQDSYGQVLARITMGRNLLMLHRNDQAVECLSIAREIVERNGYDASKANLTGAMATALARTGQAHQAVDLIDTCIESGTHLRTGQIELCLLYAGYAEALVRDGKSERGLSALDAALSIARTIRNPWMIVECLGLRARLLAEAKPGTARVVEDLAEMHAICDQFGIFAWDGSRLAV</sequence>
<gene>
    <name evidence="4" type="ORF">MA20_26510</name>
</gene>
<comment type="caution">
    <text evidence="4">The sequence shown here is derived from an EMBL/GenBank/DDBJ whole genome shotgun (WGS) entry which is preliminary data.</text>
</comment>
<keyword evidence="2" id="KW-0067">ATP-binding</keyword>
<evidence type="ECO:0000256" key="1">
    <source>
        <dbReference type="ARBA" id="ARBA00022741"/>
    </source>
</evidence>
<dbReference type="PANTHER" id="PTHR16305">
    <property type="entry name" value="TESTICULAR SOLUBLE ADENYLYL CYCLASE"/>
    <property type="match status" value="1"/>
</dbReference>
<dbReference type="SMART" id="SM00044">
    <property type="entry name" value="CYCc"/>
    <property type="match status" value="1"/>
</dbReference>
<dbReference type="GO" id="GO:0009190">
    <property type="term" value="P:cyclic nucleotide biosynthetic process"/>
    <property type="evidence" value="ECO:0007669"/>
    <property type="project" value="InterPro"/>
</dbReference>
<accession>A0A0A3XSS2</accession>
<dbReference type="InterPro" id="IPR001054">
    <property type="entry name" value="A/G_cyclase"/>
</dbReference>
<dbReference type="Gene3D" id="1.25.40.10">
    <property type="entry name" value="Tetratricopeptide repeat domain"/>
    <property type="match status" value="2"/>
</dbReference>
<dbReference type="STRING" id="375.BKD09_RS31300"/>
<dbReference type="InterPro" id="IPR041664">
    <property type="entry name" value="AAA_16"/>
</dbReference>